<evidence type="ECO:0000256" key="6">
    <source>
        <dbReference type="ARBA" id="ARBA00023136"/>
    </source>
</evidence>
<dbReference type="PANTHER" id="PTHR48090">
    <property type="entry name" value="UNDECAPRENYL-PHOSPHATE 4-DEOXY-4-FORMAMIDO-L-ARABINOSE TRANSFERASE-RELATED"/>
    <property type="match status" value="1"/>
</dbReference>
<dbReference type="GO" id="GO:0016757">
    <property type="term" value="F:glycosyltransferase activity"/>
    <property type="evidence" value="ECO:0007669"/>
    <property type="project" value="UniProtKB-KW"/>
</dbReference>
<keyword evidence="4 7" id="KW-0812">Transmembrane</keyword>
<sequence>MFISVVLSFYNEEKVIPELIQRLRASLAIYKKNYELIFVNDDSIDNSLVLLKKAARGHKDIKIINMSRNFGVGGCVMAGLKHTCGDAVIYMDADLQDPPELIPKLITAWKESQDTEIVNTVRITRAGEHPIKLWLTKVGYFLLKSVSDIKITPNAGDFKLLSRKAVNELIKLEEEKPFIRGLVSLVGFKQAQVFYHRDARWGGKTKFPIYSRKVIDNFLESALISFSDAPLKISLLLGFLVSMGAFLYLAIIFIMKLFNLNLPGWSAIMATMFFLGGIQLLTIGVLGLYIGAIYRQTRNRPNYIIKSLVGFGKGDIK</sequence>
<evidence type="ECO:0000256" key="7">
    <source>
        <dbReference type="SAM" id="Phobius"/>
    </source>
</evidence>
<keyword evidence="6 7" id="KW-0472">Membrane</keyword>
<evidence type="ECO:0000256" key="2">
    <source>
        <dbReference type="ARBA" id="ARBA00022676"/>
    </source>
</evidence>
<evidence type="ECO:0000256" key="1">
    <source>
        <dbReference type="ARBA" id="ARBA00004141"/>
    </source>
</evidence>
<keyword evidence="5 7" id="KW-1133">Transmembrane helix</keyword>
<feature type="transmembrane region" description="Helical" evidence="7">
    <location>
        <begin position="267"/>
        <end position="290"/>
    </location>
</feature>
<dbReference type="Gene3D" id="3.90.550.10">
    <property type="entry name" value="Spore Coat Polysaccharide Biosynthesis Protein SpsA, Chain A"/>
    <property type="match status" value="1"/>
</dbReference>
<organism evidence="9 10">
    <name type="scientific">Candidatus Shapirobacteria bacterium CG08_land_8_20_14_0_20_39_18</name>
    <dbReference type="NCBI Taxonomy" id="1974883"/>
    <lineage>
        <taxon>Bacteria</taxon>
        <taxon>Candidatus Shapironibacteriota</taxon>
    </lineage>
</organism>
<evidence type="ECO:0000313" key="10">
    <source>
        <dbReference type="Proteomes" id="UP000228996"/>
    </source>
</evidence>
<comment type="caution">
    <text evidence="9">The sequence shown here is derived from an EMBL/GenBank/DDBJ whole genome shotgun (WGS) entry which is preliminary data.</text>
</comment>
<dbReference type="AlphaFoldDB" id="A0A2M6XC05"/>
<feature type="transmembrane region" description="Helical" evidence="7">
    <location>
        <begin position="233"/>
        <end position="255"/>
    </location>
</feature>
<evidence type="ECO:0000313" key="9">
    <source>
        <dbReference type="EMBL" id="PIU03196.1"/>
    </source>
</evidence>
<dbReference type="CDD" id="cd04187">
    <property type="entry name" value="DPM1_like_bac"/>
    <property type="match status" value="1"/>
</dbReference>
<keyword evidence="2" id="KW-0328">Glycosyltransferase</keyword>
<keyword evidence="3 9" id="KW-0808">Transferase</keyword>
<dbReference type="InterPro" id="IPR029044">
    <property type="entry name" value="Nucleotide-diphossugar_trans"/>
</dbReference>
<feature type="domain" description="Glycosyltransferase 2-like" evidence="8">
    <location>
        <begin position="4"/>
        <end position="169"/>
    </location>
</feature>
<dbReference type="InterPro" id="IPR001173">
    <property type="entry name" value="Glyco_trans_2-like"/>
</dbReference>
<dbReference type="SUPFAM" id="SSF53448">
    <property type="entry name" value="Nucleotide-diphospho-sugar transferases"/>
    <property type="match status" value="1"/>
</dbReference>
<evidence type="ECO:0000256" key="4">
    <source>
        <dbReference type="ARBA" id="ARBA00022692"/>
    </source>
</evidence>
<dbReference type="EMBL" id="PEYO01000022">
    <property type="protein sequence ID" value="PIU03196.1"/>
    <property type="molecule type" value="Genomic_DNA"/>
</dbReference>
<dbReference type="PANTHER" id="PTHR48090:SF1">
    <property type="entry name" value="PROPHAGE BACTOPRENOL GLUCOSYL TRANSFERASE HOMOLOG"/>
    <property type="match status" value="1"/>
</dbReference>
<evidence type="ECO:0000256" key="5">
    <source>
        <dbReference type="ARBA" id="ARBA00022989"/>
    </source>
</evidence>
<dbReference type="GO" id="GO:0005886">
    <property type="term" value="C:plasma membrane"/>
    <property type="evidence" value="ECO:0007669"/>
    <property type="project" value="TreeGrafter"/>
</dbReference>
<name>A0A2M6XC05_9BACT</name>
<comment type="subcellular location">
    <subcellularLocation>
        <location evidence="1">Membrane</location>
        <topology evidence="1">Multi-pass membrane protein</topology>
    </subcellularLocation>
</comment>
<evidence type="ECO:0000259" key="8">
    <source>
        <dbReference type="Pfam" id="PF00535"/>
    </source>
</evidence>
<dbReference type="Pfam" id="PF00535">
    <property type="entry name" value="Glycos_transf_2"/>
    <property type="match status" value="1"/>
</dbReference>
<evidence type="ECO:0000256" key="3">
    <source>
        <dbReference type="ARBA" id="ARBA00022679"/>
    </source>
</evidence>
<proteinExistence type="predicted"/>
<protein>
    <submittedName>
        <fullName evidence="9">Glycosyl transferase</fullName>
    </submittedName>
</protein>
<dbReference type="InterPro" id="IPR050256">
    <property type="entry name" value="Glycosyltransferase_2"/>
</dbReference>
<accession>A0A2M6XC05</accession>
<gene>
    <name evidence="9" type="ORF">COT44_04875</name>
</gene>
<dbReference type="Proteomes" id="UP000228996">
    <property type="component" value="Unassembled WGS sequence"/>
</dbReference>
<reference evidence="10" key="1">
    <citation type="submission" date="2017-09" db="EMBL/GenBank/DDBJ databases">
        <title>Depth-based differentiation of microbial function through sediment-hosted aquifers and enrichment of novel symbionts in the deep terrestrial subsurface.</title>
        <authorList>
            <person name="Probst A.J."/>
            <person name="Ladd B."/>
            <person name="Jarett J.K."/>
            <person name="Geller-Mcgrath D.E."/>
            <person name="Sieber C.M.K."/>
            <person name="Emerson J.B."/>
            <person name="Anantharaman K."/>
            <person name="Thomas B.C."/>
            <person name="Malmstrom R."/>
            <person name="Stieglmeier M."/>
            <person name="Klingl A."/>
            <person name="Woyke T."/>
            <person name="Ryan C.M."/>
            <person name="Banfield J.F."/>
        </authorList>
    </citation>
    <scope>NUCLEOTIDE SEQUENCE [LARGE SCALE GENOMIC DNA]</scope>
</reference>